<dbReference type="Gramene" id="OGLUM01G27620.1">
    <property type="protein sequence ID" value="OGLUM01G27620.1"/>
    <property type="gene ID" value="OGLUM01G27620"/>
</dbReference>
<dbReference type="STRING" id="40148.A0A0D9YC52"/>
<evidence type="ECO:0000313" key="1">
    <source>
        <dbReference type="EnsemblPlants" id="OGLUM01G27620.1"/>
    </source>
</evidence>
<evidence type="ECO:0000313" key="2">
    <source>
        <dbReference type="Proteomes" id="UP000026961"/>
    </source>
</evidence>
<reference evidence="1" key="1">
    <citation type="submission" date="2013-08" db="EMBL/GenBank/DDBJ databases">
        <title>Oryza genome evolution.</title>
        <authorList>
            <person name="Wing R.A."/>
            <person name="Panaud O."/>
            <person name="Oliveira A.C."/>
        </authorList>
    </citation>
    <scope>NUCLEOTIDE SEQUENCE</scope>
</reference>
<dbReference type="EnsemblPlants" id="OGLUM01G27620.1">
    <property type="protein sequence ID" value="OGLUM01G27620.1"/>
    <property type="gene ID" value="OGLUM01G27620"/>
</dbReference>
<protein>
    <recommendedName>
        <fullName evidence="3">START domain-containing protein</fullName>
    </recommendedName>
</protein>
<reference evidence="1" key="2">
    <citation type="submission" date="2015-04" db="UniProtKB">
        <authorList>
            <consortium name="EnsemblPlants"/>
        </authorList>
    </citation>
    <scope>IDENTIFICATION</scope>
</reference>
<keyword evidence="2" id="KW-1185">Reference proteome</keyword>
<accession>A0A0D9YC52</accession>
<name>A0A0D9YC52_9ORYZ</name>
<reference evidence="1" key="3">
    <citation type="submission" date="2018-05" db="EMBL/GenBank/DDBJ databases">
        <title>OgluRS3 (Oryza glumaepatula Reference Sequence Version 3).</title>
        <authorList>
            <person name="Zhang J."/>
            <person name="Kudrna D."/>
            <person name="Lee S."/>
            <person name="Talag J."/>
            <person name="Welchert J."/>
            <person name="Wing R.A."/>
        </authorList>
    </citation>
    <scope>NUCLEOTIDE SEQUENCE [LARGE SCALE GENOMIC DNA]</scope>
</reference>
<evidence type="ECO:0008006" key="3">
    <source>
        <dbReference type="Google" id="ProtNLM"/>
    </source>
</evidence>
<sequence>MSDIEGNPGAVPLAVLHGGLLHSSETGGATTAAMVEWEVRLAIAYGYIAPEPLPTPTAAADTEEQRLRLENAVQTNSRRPLYDNDDKPRILELATRVLDELVEMCSSSEPLWVRGVETDRDILNYDEYVCLFHRDHGGYGDRMAGWSVEAYSVGSTRQGRSFSKSHMCVTK</sequence>
<dbReference type="AlphaFoldDB" id="A0A0D9YC52"/>
<organism evidence="1">
    <name type="scientific">Oryza glumipatula</name>
    <dbReference type="NCBI Taxonomy" id="40148"/>
    <lineage>
        <taxon>Eukaryota</taxon>
        <taxon>Viridiplantae</taxon>
        <taxon>Streptophyta</taxon>
        <taxon>Embryophyta</taxon>
        <taxon>Tracheophyta</taxon>
        <taxon>Spermatophyta</taxon>
        <taxon>Magnoliopsida</taxon>
        <taxon>Liliopsida</taxon>
        <taxon>Poales</taxon>
        <taxon>Poaceae</taxon>
        <taxon>BOP clade</taxon>
        <taxon>Oryzoideae</taxon>
        <taxon>Oryzeae</taxon>
        <taxon>Oryzinae</taxon>
        <taxon>Oryza</taxon>
    </lineage>
</organism>
<proteinExistence type="predicted"/>
<dbReference type="HOGENOM" id="CLU_1565288_0_0_1"/>
<dbReference type="Proteomes" id="UP000026961">
    <property type="component" value="Chromosome 1"/>
</dbReference>